<dbReference type="NCBIfam" id="NF033194">
    <property type="entry name" value="lipo_EMYY"/>
    <property type="match status" value="1"/>
</dbReference>
<name>A0A4R6BIW3_9STAP</name>
<gene>
    <name evidence="1" type="ORF">ERX37_08285</name>
</gene>
<keyword evidence="1" id="KW-0449">Lipoprotein</keyword>
<dbReference type="AlphaFoldDB" id="A0A4R6BIW3"/>
<organism evidence="1 2">
    <name type="scientific">Macrococcus hajekii</name>
    <dbReference type="NCBI Taxonomy" id="198482"/>
    <lineage>
        <taxon>Bacteria</taxon>
        <taxon>Bacillati</taxon>
        <taxon>Bacillota</taxon>
        <taxon>Bacilli</taxon>
        <taxon>Bacillales</taxon>
        <taxon>Staphylococcaceae</taxon>
        <taxon>Macrococcus</taxon>
    </lineage>
</organism>
<proteinExistence type="predicted"/>
<sequence length="309" mass="36248">MMHCLGIIVVARSRYMKIKIYVLLLVSVLLTACGSSLKSDINDYKSQMKDVQLEEKKLVQYIDDLQLDQVDQLIGSEITDQKKQKLKEKEQEIESKVLPQLKVYEKKMNKVQVNNPEVKEVHNLYISNFDEKKGFIHDIHQYIKLYNDSIESNDEILGYTKIFEKNKETSENYAELAAENPAETNDYNKLTSVISRNNEELKTKVEELMNTSETSQRIGYIDDKLIPMINSHIKTLNQMHINALHTSHMRQAQIEIYYSLINYYKERKNAMKIEEQLQKLPVQSILTRAKSIKTVDDKYYQALKKLEER</sequence>
<accession>A0A4R6BIW3</accession>
<dbReference type="EMBL" id="SCWE01000003">
    <property type="protein sequence ID" value="TDM01486.1"/>
    <property type="molecule type" value="Genomic_DNA"/>
</dbReference>
<dbReference type="Proteomes" id="UP000295328">
    <property type="component" value="Unassembled WGS sequence"/>
</dbReference>
<evidence type="ECO:0000313" key="1">
    <source>
        <dbReference type="EMBL" id="TDM01486.1"/>
    </source>
</evidence>
<reference evidence="1 2" key="1">
    <citation type="submission" date="2019-01" db="EMBL/GenBank/DDBJ databases">
        <title>Draft genome sequences of the type strains of six Macrococcus species.</title>
        <authorList>
            <person name="Mazhar S."/>
            <person name="Altermann E."/>
            <person name="Hill C."/>
            <person name="Mcauliffe O."/>
        </authorList>
    </citation>
    <scope>NUCLEOTIDE SEQUENCE [LARGE SCALE GENOMIC DNA]</scope>
    <source>
        <strain evidence="1 2">CCM4809</strain>
    </source>
</reference>
<keyword evidence="2" id="KW-1185">Reference proteome</keyword>
<evidence type="ECO:0000313" key="2">
    <source>
        <dbReference type="Proteomes" id="UP000295328"/>
    </source>
</evidence>
<protein>
    <submittedName>
        <fullName evidence="1">EMYY motif lipoprotein</fullName>
    </submittedName>
</protein>
<dbReference type="InterPro" id="IPR048013">
    <property type="entry name" value="EMYY_lipop"/>
</dbReference>
<comment type="caution">
    <text evidence="1">The sequence shown here is derived from an EMBL/GenBank/DDBJ whole genome shotgun (WGS) entry which is preliminary data.</text>
</comment>